<evidence type="ECO:0000313" key="1">
    <source>
        <dbReference type="EMBL" id="MBB3187108.1"/>
    </source>
</evidence>
<protein>
    <recommendedName>
        <fullName evidence="3">DUF2946 domain-containing protein</fullName>
    </recommendedName>
</protein>
<comment type="caution">
    <text evidence="1">The sequence shown here is derived from an EMBL/GenBank/DDBJ whole genome shotgun (WGS) entry which is preliminary data.</text>
</comment>
<dbReference type="RefSeq" id="WP_183412916.1">
    <property type="nucleotide sequence ID" value="NZ_JACHYB010000001.1"/>
</dbReference>
<accession>A0A7W5DRX4</accession>
<name>A0A7W5DRX4_9PORP</name>
<reference evidence="1 2" key="1">
    <citation type="submission" date="2020-08" db="EMBL/GenBank/DDBJ databases">
        <title>Genomic Encyclopedia of Type Strains, Phase IV (KMG-IV): sequencing the most valuable type-strain genomes for metagenomic binning, comparative biology and taxonomic classification.</title>
        <authorList>
            <person name="Goeker M."/>
        </authorList>
    </citation>
    <scope>NUCLEOTIDE SEQUENCE [LARGE SCALE GENOMIC DNA]</scope>
    <source>
        <strain evidence="1 2">DSM 27471</strain>
    </source>
</reference>
<proteinExistence type="predicted"/>
<dbReference type="AlphaFoldDB" id="A0A7W5DRX4"/>
<dbReference type="EMBL" id="JACHYB010000001">
    <property type="protein sequence ID" value="MBB3187108.1"/>
    <property type="molecule type" value="Genomic_DNA"/>
</dbReference>
<sequence length="116" mass="13143">MYFSSKKRLISFERVLAIFLLSLMCGALLIKPVHIFFIHHNVVVMHDTETKISSPVEKDCPICDFEFFLYTSHTEHPLPQAALLPHQKERAVITSKAFNSFAGALSLRAPPVLSFI</sequence>
<evidence type="ECO:0000313" key="2">
    <source>
        <dbReference type="Proteomes" id="UP000544222"/>
    </source>
</evidence>
<gene>
    <name evidence="1" type="ORF">FHX64_001271</name>
</gene>
<dbReference type="Proteomes" id="UP000544222">
    <property type="component" value="Unassembled WGS sequence"/>
</dbReference>
<evidence type="ECO:0008006" key="3">
    <source>
        <dbReference type="Google" id="ProtNLM"/>
    </source>
</evidence>
<organism evidence="1 2">
    <name type="scientific">Microbacter margulisiae</name>
    <dbReference type="NCBI Taxonomy" id="1350067"/>
    <lineage>
        <taxon>Bacteria</taxon>
        <taxon>Pseudomonadati</taxon>
        <taxon>Bacteroidota</taxon>
        <taxon>Bacteroidia</taxon>
        <taxon>Bacteroidales</taxon>
        <taxon>Porphyromonadaceae</taxon>
        <taxon>Microbacter</taxon>
    </lineage>
</organism>
<keyword evidence="2" id="KW-1185">Reference proteome</keyword>